<dbReference type="Gene3D" id="1.10.530.10">
    <property type="match status" value="1"/>
</dbReference>
<proteinExistence type="predicted"/>
<dbReference type="Proteomes" id="UP001431902">
    <property type="component" value="Unassembled WGS sequence"/>
</dbReference>
<dbReference type="SUPFAM" id="SSF53955">
    <property type="entry name" value="Lysozyme-like"/>
    <property type="match status" value="1"/>
</dbReference>
<protein>
    <submittedName>
        <fullName evidence="2">Lytic transglycosylase domain-containing protein</fullName>
    </submittedName>
</protein>
<keyword evidence="3" id="KW-1185">Reference proteome</keyword>
<comment type="caution">
    <text evidence="2">The sequence shown here is derived from an EMBL/GenBank/DDBJ whole genome shotgun (WGS) entry which is preliminary data.</text>
</comment>
<accession>A0ABT6X5W7</accession>
<dbReference type="RefSeq" id="WP_283223890.1">
    <property type="nucleotide sequence ID" value="NZ_JASGBH010000004.1"/>
</dbReference>
<reference evidence="2" key="1">
    <citation type="submission" date="2023-05" db="EMBL/GenBank/DDBJ databases">
        <title>Limnohabitans sp. strain HM2-2 Genome sequencing and assembly.</title>
        <authorList>
            <person name="Jung Y."/>
        </authorList>
    </citation>
    <scope>NUCLEOTIDE SEQUENCE</scope>
    <source>
        <strain evidence="2">HM2-2</strain>
    </source>
</reference>
<gene>
    <name evidence="2" type="ORF">QLQ16_06530</name>
</gene>
<evidence type="ECO:0000313" key="2">
    <source>
        <dbReference type="EMBL" id="MDI9233487.1"/>
    </source>
</evidence>
<dbReference type="EMBL" id="JASGBH010000004">
    <property type="protein sequence ID" value="MDI9233487.1"/>
    <property type="molecule type" value="Genomic_DNA"/>
</dbReference>
<dbReference type="InterPro" id="IPR023346">
    <property type="entry name" value="Lysozyme-like_dom_sf"/>
</dbReference>
<sequence length="172" mass="18593">MLMPELMLSLALACAPMVHPDTALRLVKHESGNNPFAIGINGPYRLSPQPTSREQAVATAKMLVAAGLSIDMGLGQINSRNLSWLGLTVETVFDPCLNLRAMQAVLLQGYQKASKTYGPGQQALVAALSSYNTGHPERGVRNGYVASVFRTRVPPVSRWPEKSIHVQTQGEP</sequence>
<dbReference type="InterPro" id="IPR008258">
    <property type="entry name" value="Transglycosylase_SLT_dom_1"/>
</dbReference>
<evidence type="ECO:0000313" key="3">
    <source>
        <dbReference type="Proteomes" id="UP001431902"/>
    </source>
</evidence>
<dbReference type="CDD" id="cd16892">
    <property type="entry name" value="LT_VirB1-like"/>
    <property type="match status" value="1"/>
</dbReference>
<organism evidence="2 3">
    <name type="scientific">Limnohabitans lacus</name>
    <dbReference type="NCBI Taxonomy" id="3045173"/>
    <lineage>
        <taxon>Bacteria</taxon>
        <taxon>Pseudomonadati</taxon>
        <taxon>Pseudomonadota</taxon>
        <taxon>Betaproteobacteria</taxon>
        <taxon>Burkholderiales</taxon>
        <taxon>Comamonadaceae</taxon>
        <taxon>Limnohabitans</taxon>
    </lineage>
</organism>
<feature type="domain" description="Transglycosylase SLT" evidence="1">
    <location>
        <begin position="11"/>
        <end position="135"/>
    </location>
</feature>
<evidence type="ECO:0000259" key="1">
    <source>
        <dbReference type="Pfam" id="PF01464"/>
    </source>
</evidence>
<name>A0ABT6X5W7_9BURK</name>
<dbReference type="Pfam" id="PF01464">
    <property type="entry name" value="SLT"/>
    <property type="match status" value="1"/>
</dbReference>